<dbReference type="SUPFAM" id="SSF53720">
    <property type="entry name" value="ALDH-like"/>
    <property type="match status" value="1"/>
</dbReference>
<dbReference type="GO" id="GO:0003995">
    <property type="term" value="F:acyl-CoA dehydrogenase activity"/>
    <property type="evidence" value="ECO:0007669"/>
    <property type="project" value="InterPro"/>
</dbReference>
<dbReference type="Pfam" id="PF05893">
    <property type="entry name" value="LuxC"/>
    <property type="match status" value="1"/>
</dbReference>
<organism evidence="2 3">
    <name type="scientific">Paraburkholderia phenazinium</name>
    <dbReference type="NCBI Taxonomy" id="60549"/>
    <lineage>
        <taxon>Bacteria</taxon>
        <taxon>Pseudomonadati</taxon>
        <taxon>Pseudomonadota</taxon>
        <taxon>Betaproteobacteria</taxon>
        <taxon>Burkholderiales</taxon>
        <taxon>Burkholderiaceae</taxon>
        <taxon>Paraburkholderia</taxon>
    </lineage>
</organism>
<evidence type="ECO:0000256" key="1">
    <source>
        <dbReference type="ARBA" id="ARBA00022857"/>
    </source>
</evidence>
<keyword evidence="1" id="KW-0521">NADP</keyword>
<evidence type="ECO:0000313" key="2">
    <source>
        <dbReference type="EMBL" id="SIO31010.1"/>
    </source>
</evidence>
<dbReference type="InterPro" id="IPR016161">
    <property type="entry name" value="Ald_DH/histidinol_DH"/>
</dbReference>
<proteinExistence type="predicted"/>
<dbReference type="OrthoDB" id="5298740at2"/>
<dbReference type="InterPro" id="IPR008670">
    <property type="entry name" value="CoA_reduct_LuxC"/>
</dbReference>
<dbReference type="Proteomes" id="UP000185151">
    <property type="component" value="Unassembled WGS sequence"/>
</dbReference>
<keyword evidence="3" id="KW-1185">Reference proteome</keyword>
<name>A0A1N6IG66_9BURK</name>
<reference evidence="2 3" key="1">
    <citation type="submission" date="2016-11" db="EMBL/GenBank/DDBJ databases">
        <authorList>
            <person name="Jaros S."/>
            <person name="Januszkiewicz K."/>
            <person name="Wedrychowicz H."/>
        </authorList>
    </citation>
    <scope>NUCLEOTIDE SEQUENCE [LARGE SCALE GENOMIC DNA]</scope>
    <source>
        <strain evidence="2 3">GAS95</strain>
    </source>
</reference>
<evidence type="ECO:0000313" key="3">
    <source>
        <dbReference type="Proteomes" id="UP000185151"/>
    </source>
</evidence>
<accession>A0A1N6IG66</accession>
<gene>
    <name evidence="2" type="ORF">SAMN05444165_2136</name>
</gene>
<dbReference type="RefSeq" id="WP_074295621.1">
    <property type="nucleotide sequence ID" value="NZ_FSRU01000001.1"/>
</dbReference>
<dbReference type="AlphaFoldDB" id="A0A1N6IG66"/>
<dbReference type="GO" id="GO:0008218">
    <property type="term" value="P:bioluminescence"/>
    <property type="evidence" value="ECO:0007669"/>
    <property type="project" value="InterPro"/>
</dbReference>
<protein>
    <submittedName>
        <fullName evidence="2">Acyl-CoA reductase (LuxC)</fullName>
    </submittedName>
</protein>
<sequence length="408" mass="44078">MIRPLFPPAAPLEAAALLEPLCDPRDDTALQVGDERMLDFLDAVGQRLRTPAYARRIPELGPLGVYLRRGRLGAELARVEAGQCCLRFPLGLVFHVAPGNADTVFVYSWALAALAGNRNIVRVSDRGGEVMQAVFAVLDEALKEADPVVARTQRIVSYDHRDEAATAALSAACDLRVLWGGDQAIREIRGSPLRPAARDLTFPNRASFAAISAAAFLASPAVERKLAAEAFHSDAYLFGQAACASPGTLFWIGADAAVADAQASFLTLLTEIVETRGPRIDAAMAVQKHVATYGLAAEGIVDAVRFAGNEIAMLQLAAPVRLPRRWLGTGTFAQVRLASLAELVPLLQRQDQTLSYFGFTPAEMLCFAQHLGGRGIDRIVPLGRALEFSTVWDGYDLLREFTRLVTVN</sequence>
<dbReference type="EMBL" id="FSRU01000001">
    <property type="protein sequence ID" value="SIO31010.1"/>
    <property type="molecule type" value="Genomic_DNA"/>
</dbReference>